<proteinExistence type="predicted"/>
<gene>
    <name evidence="2" type="ORF">C8N35_10995</name>
</gene>
<name>A0A2T5V4V8_9HYPH</name>
<keyword evidence="2" id="KW-0560">Oxidoreductase</keyword>
<dbReference type="AlphaFoldDB" id="A0A2T5V4V8"/>
<dbReference type="Gene3D" id="2.60.120.620">
    <property type="entry name" value="q2cbj1_9rhob like domain"/>
    <property type="match status" value="1"/>
</dbReference>
<keyword evidence="3" id="KW-1185">Reference proteome</keyword>
<dbReference type="EMBL" id="QAYG01000009">
    <property type="protein sequence ID" value="PTW58791.1"/>
    <property type="molecule type" value="Genomic_DNA"/>
</dbReference>
<evidence type="ECO:0000256" key="1">
    <source>
        <dbReference type="SAM" id="MobiDB-lite"/>
    </source>
</evidence>
<dbReference type="Pfam" id="PF05721">
    <property type="entry name" value="PhyH"/>
    <property type="match status" value="1"/>
</dbReference>
<dbReference type="OrthoDB" id="547161at2"/>
<reference evidence="2 3" key="1">
    <citation type="submission" date="2018-04" db="EMBL/GenBank/DDBJ databases">
        <title>Genomic Encyclopedia of Archaeal and Bacterial Type Strains, Phase II (KMG-II): from individual species to whole genera.</title>
        <authorList>
            <person name="Goeker M."/>
        </authorList>
    </citation>
    <scope>NUCLEOTIDE SEQUENCE [LARGE SCALE GENOMIC DNA]</scope>
    <source>
        <strain evidence="2 3">DSM 23382</strain>
    </source>
</reference>
<dbReference type="RefSeq" id="WP_107991321.1">
    <property type="nucleotide sequence ID" value="NZ_QAYG01000009.1"/>
</dbReference>
<keyword evidence="2" id="KW-0223">Dioxygenase</keyword>
<dbReference type="SUPFAM" id="SSF51197">
    <property type="entry name" value="Clavaminate synthase-like"/>
    <property type="match status" value="1"/>
</dbReference>
<organism evidence="2 3">
    <name type="scientific">Breoghania corrubedonensis</name>
    <dbReference type="NCBI Taxonomy" id="665038"/>
    <lineage>
        <taxon>Bacteria</taxon>
        <taxon>Pseudomonadati</taxon>
        <taxon>Pseudomonadota</taxon>
        <taxon>Alphaproteobacteria</taxon>
        <taxon>Hyphomicrobiales</taxon>
        <taxon>Stappiaceae</taxon>
        <taxon>Breoghania</taxon>
    </lineage>
</organism>
<sequence length="348" mass="39045">MKALDVLRAPLWALELASGAKSFRHNPIIGSPALNRRGLHLQRVKLAERMADWRRRRLTHLVEPSDVEAYERDGFVIRRNALPEADFRALRRAVEDNAFPAQEMWQGNAVTRFAPVTRAMCAEHVEIGAFVNGPLFQGLLRYVASVDADPIVFLHTVFAEPDRGPRDPQTIFHSDTFHATAKAWLFLEDVTEDGGPFTYVPGSHRMTPERLRFEYEKSLTARADTNRHHALGSFRVTDEELRDLGYGEPVRVAVPANTLVVADTHGFHARGVSSRATVRLGIYGSLRRNPFRPFTGLDPFSLPGLKGRQAEIHDMINTWKAKKGKTGQPPVGAVKPLDPPVRWGEKQA</sequence>
<dbReference type="Proteomes" id="UP000244081">
    <property type="component" value="Unassembled WGS sequence"/>
</dbReference>
<evidence type="ECO:0000313" key="2">
    <source>
        <dbReference type="EMBL" id="PTW58791.1"/>
    </source>
</evidence>
<protein>
    <submittedName>
        <fullName evidence="2">Phytanoyl-CoA dioxygenase PhyH</fullName>
    </submittedName>
</protein>
<evidence type="ECO:0000313" key="3">
    <source>
        <dbReference type="Proteomes" id="UP000244081"/>
    </source>
</evidence>
<feature type="region of interest" description="Disordered" evidence="1">
    <location>
        <begin position="322"/>
        <end position="348"/>
    </location>
</feature>
<comment type="caution">
    <text evidence="2">The sequence shown here is derived from an EMBL/GenBank/DDBJ whole genome shotgun (WGS) entry which is preliminary data.</text>
</comment>
<dbReference type="GO" id="GO:0016706">
    <property type="term" value="F:2-oxoglutarate-dependent dioxygenase activity"/>
    <property type="evidence" value="ECO:0007669"/>
    <property type="project" value="UniProtKB-ARBA"/>
</dbReference>
<dbReference type="InterPro" id="IPR008775">
    <property type="entry name" value="Phytyl_CoA_dOase-like"/>
</dbReference>
<accession>A0A2T5V4V8</accession>